<evidence type="ECO:0000259" key="17">
    <source>
        <dbReference type="Pfam" id="PF02784"/>
    </source>
</evidence>
<name>A0A1J8P818_9COXI</name>
<dbReference type="InterPro" id="IPR022643">
    <property type="entry name" value="De-COase2_C"/>
</dbReference>
<dbReference type="PANTHER" id="PTHR43727:SF2">
    <property type="entry name" value="GROUP IV DECARBOXYLASE"/>
    <property type="match status" value="1"/>
</dbReference>
<keyword evidence="19" id="KW-1185">Reference proteome</keyword>
<evidence type="ECO:0000256" key="3">
    <source>
        <dbReference type="ARBA" id="ARBA00022793"/>
    </source>
</evidence>
<evidence type="ECO:0000256" key="13">
    <source>
        <dbReference type="PIRSR" id="PIRSR600183-50"/>
    </source>
</evidence>
<protein>
    <recommendedName>
        <fullName evidence="11 12">Diaminopimelate decarboxylase</fullName>
        <shortName evidence="12">DAP decarboxylase</shortName>
        <shortName evidence="12">DAPDC</shortName>
        <ecNumber evidence="10 12">4.1.1.20</ecNumber>
    </recommendedName>
</protein>
<evidence type="ECO:0000256" key="10">
    <source>
        <dbReference type="ARBA" id="ARBA00066427"/>
    </source>
</evidence>
<dbReference type="GO" id="GO:0008836">
    <property type="term" value="F:diaminopimelate decarboxylase activity"/>
    <property type="evidence" value="ECO:0007669"/>
    <property type="project" value="UniProtKB-UniRule"/>
</dbReference>
<evidence type="ECO:0000256" key="6">
    <source>
        <dbReference type="ARBA" id="ARBA00023239"/>
    </source>
</evidence>
<evidence type="ECO:0000256" key="12">
    <source>
        <dbReference type="HAMAP-Rule" id="MF_02120"/>
    </source>
</evidence>
<comment type="caution">
    <text evidence="18">The sequence shown here is derived from an EMBL/GenBank/DDBJ whole genome shotgun (WGS) entry which is preliminary data.</text>
</comment>
<dbReference type="UniPathway" id="UPA00034">
    <property type="reaction ID" value="UER00027"/>
</dbReference>
<dbReference type="FunFam" id="3.20.20.10:FF:000003">
    <property type="entry name" value="Diaminopimelate decarboxylase"/>
    <property type="match status" value="1"/>
</dbReference>
<keyword evidence="5 12" id="KW-0457">Lysine biosynthesis</keyword>
<feature type="active site" description="Proton donor" evidence="13">
    <location>
        <position position="343"/>
    </location>
</feature>
<evidence type="ECO:0000256" key="5">
    <source>
        <dbReference type="ARBA" id="ARBA00023154"/>
    </source>
</evidence>
<dbReference type="SUPFAM" id="SSF51419">
    <property type="entry name" value="PLP-binding barrel"/>
    <property type="match status" value="1"/>
</dbReference>
<evidence type="ECO:0000256" key="15">
    <source>
        <dbReference type="SAM" id="Coils"/>
    </source>
</evidence>
<feature type="binding site" evidence="12">
    <location>
        <position position="371"/>
    </location>
    <ligand>
        <name>pyridoxal 5'-phosphate</name>
        <dbReference type="ChEBI" id="CHEBI:597326"/>
    </ligand>
</feature>
<evidence type="ECO:0000256" key="11">
    <source>
        <dbReference type="ARBA" id="ARBA00074972"/>
    </source>
</evidence>
<evidence type="ECO:0000256" key="8">
    <source>
        <dbReference type="ARBA" id="ARBA00060643"/>
    </source>
</evidence>
<feature type="binding site" evidence="12">
    <location>
        <position position="371"/>
    </location>
    <ligand>
        <name>substrate</name>
    </ligand>
</feature>
<evidence type="ECO:0000256" key="1">
    <source>
        <dbReference type="ARBA" id="ARBA00001933"/>
    </source>
</evidence>
<evidence type="ECO:0000313" key="18">
    <source>
        <dbReference type="EMBL" id="OIZ95139.1"/>
    </source>
</evidence>
<feature type="binding site" evidence="12">
    <location>
        <position position="276"/>
    </location>
    <ligand>
        <name>substrate</name>
    </ligand>
</feature>
<dbReference type="InterPro" id="IPR002986">
    <property type="entry name" value="DAP_deCOOHase_LysA"/>
</dbReference>
<feature type="modified residue" description="N6-(pyridoxal phosphate)lysine" evidence="12 13">
    <location>
        <position position="58"/>
    </location>
</feature>
<accession>A0A1J8P818</accession>
<comment type="cofactor">
    <cofactor evidence="1 12 13 14">
        <name>pyridoxal 5'-phosphate</name>
        <dbReference type="ChEBI" id="CHEBI:597326"/>
    </cofactor>
</comment>
<feature type="binding site" evidence="12">
    <location>
        <position position="312"/>
    </location>
    <ligand>
        <name>substrate</name>
    </ligand>
</feature>
<dbReference type="CDD" id="cd06828">
    <property type="entry name" value="PLPDE_III_DapDC"/>
    <property type="match status" value="1"/>
</dbReference>
<dbReference type="Proteomes" id="UP000183924">
    <property type="component" value="Unassembled WGS sequence"/>
</dbReference>
<dbReference type="EMBL" id="LUKY01000032">
    <property type="protein sequence ID" value="OIZ95139.1"/>
    <property type="molecule type" value="Genomic_DNA"/>
</dbReference>
<comment type="catalytic activity">
    <reaction evidence="7 12 14">
        <text>meso-2,6-diaminopimelate + H(+) = L-lysine + CO2</text>
        <dbReference type="Rhea" id="RHEA:15101"/>
        <dbReference type="ChEBI" id="CHEBI:15378"/>
        <dbReference type="ChEBI" id="CHEBI:16526"/>
        <dbReference type="ChEBI" id="CHEBI:32551"/>
        <dbReference type="ChEBI" id="CHEBI:57791"/>
        <dbReference type="EC" id="4.1.1.20"/>
    </reaction>
</comment>
<feature type="domain" description="Orn/DAP/Arg decarboxylase 2 N-terminal" evidence="17">
    <location>
        <begin position="34"/>
        <end position="280"/>
    </location>
</feature>
<dbReference type="InterPro" id="IPR029066">
    <property type="entry name" value="PLP-binding_barrel"/>
</dbReference>
<proteinExistence type="inferred from homology"/>
<feature type="binding site" evidence="12">
    <location>
        <position position="237"/>
    </location>
    <ligand>
        <name>pyridoxal 5'-phosphate</name>
        <dbReference type="ChEBI" id="CHEBI:597326"/>
    </ligand>
</feature>
<dbReference type="STRING" id="1225476.A1D18_03310"/>
<dbReference type="InterPro" id="IPR000183">
    <property type="entry name" value="Orn/DAP/Arg_de-COase"/>
</dbReference>
<dbReference type="FunFam" id="2.40.37.10:FF:000003">
    <property type="entry name" value="Diaminopimelate decarboxylase"/>
    <property type="match status" value="1"/>
</dbReference>
<dbReference type="EC" id="4.1.1.20" evidence="10 12"/>
<dbReference type="OrthoDB" id="9802241at2"/>
<dbReference type="PANTHER" id="PTHR43727">
    <property type="entry name" value="DIAMINOPIMELATE DECARBOXYLASE"/>
    <property type="match status" value="1"/>
</dbReference>
<dbReference type="PROSITE" id="PS00878">
    <property type="entry name" value="ODR_DC_2_1"/>
    <property type="match status" value="1"/>
</dbReference>
<dbReference type="Pfam" id="PF02784">
    <property type="entry name" value="Orn_Arg_deC_N"/>
    <property type="match status" value="1"/>
</dbReference>
<dbReference type="GO" id="GO:0009089">
    <property type="term" value="P:lysine biosynthetic process via diaminopimelate"/>
    <property type="evidence" value="ECO:0007669"/>
    <property type="project" value="UniProtKB-UniRule"/>
</dbReference>
<dbReference type="InterPro" id="IPR022644">
    <property type="entry name" value="De-COase2_N"/>
</dbReference>
<sequence length="418" mass="46336">MSFHYSNQVLHAEAIPITHLLAKYGTPCYIYSKASLHRQWCRFKQLFQNPQQICYAVKANSNLSILAILAKWGAGFDIVSGGELARVLLAGGNAKQTVFSGVGKTSEEIKTALRANIGCLNVESPSELLRIEALAKNLRLLAPIALRINPNIDAKTHPYITTGLKGTKFGLSEEDALSLYRLAAQSQHLKIQGISCHLGSQLTTLDPFLQAMEQLLNLAEQLEKENILLKTINLGGGLGVAYQSENVPSPEEYCQKILALLKKRNSKLHLIIEPGRVITAQAGILVTKVEYLKSNRDKNFAIVDAGMNDLIRPALYHAEQNILPIMQHSDRPKKNYDIVGPICESSDFLGKNRRLALQADDYLAIMDSGAYGFSMSSNYNSRPRATEIMVDKDQVFLIRSRETLEQLWANETIISASN</sequence>
<dbReference type="InterPro" id="IPR009006">
    <property type="entry name" value="Ala_racemase/Decarboxylase_C"/>
</dbReference>
<evidence type="ECO:0000313" key="19">
    <source>
        <dbReference type="Proteomes" id="UP000183924"/>
    </source>
</evidence>
<dbReference type="Pfam" id="PF00278">
    <property type="entry name" value="Orn_DAP_Arg_deC"/>
    <property type="match status" value="1"/>
</dbReference>
<dbReference type="SUPFAM" id="SSF50621">
    <property type="entry name" value="Alanine racemase C-terminal domain-like"/>
    <property type="match status" value="1"/>
</dbReference>
<keyword evidence="4 12" id="KW-0663">Pyridoxal phosphate</keyword>
<feature type="binding site" evidence="12">
    <location>
        <position position="344"/>
    </location>
    <ligand>
        <name>substrate</name>
    </ligand>
</feature>
<dbReference type="AlphaFoldDB" id="A0A1J8P818"/>
<dbReference type="PRINTS" id="PR01179">
    <property type="entry name" value="ODADCRBXLASE"/>
</dbReference>
<evidence type="ECO:0000259" key="16">
    <source>
        <dbReference type="Pfam" id="PF00278"/>
    </source>
</evidence>
<dbReference type="NCBIfam" id="TIGR01048">
    <property type="entry name" value="lysA"/>
    <property type="match status" value="1"/>
</dbReference>
<dbReference type="Gene3D" id="3.20.20.10">
    <property type="entry name" value="Alanine racemase"/>
    <property type="match status" value="1"/>
</dbReference>
<comment type="function">
    <text evidence="12">Specifically catalyzes the decarboxylation of meso-diaminopimelate (meso-DAP) to L-lysine.</text>
</comment>
<evidence type="ECO:0000256" key="9">
    <source>
        <dbReference type="ARBA" id="ARBA00060983"/>
    </source>
</evidence>
<comment type="pathway">
    <text evidence="8 12 14">Amino-acid biosynthesis; L-lysine biosynthesis via DAP pathway; L-lysine from DL-2,6-diaminopimelate: step 1/1.</text>
</comment>
<gene>
    <name evidence="12" type="primary">lysA</name>
    <name evidence="18" type="ORF">A1D18_03310</name>
</gene>
<dbReference type="RefSeq" id="WP_071662400.1">
    <property type="nucleotide sequence ID" value="NZ_LUKY01000032.1"/>
</dbReference>
<evidence type="ECO:0000256" key="14">
    <source>
        <dbReference type="RuleBase" id="RU003738"/>
    </source>
</evidence>
<dbReference type="PRINTS" id="PR01181">
    <property type="entry name" value="DAPDCRBXLASE"/>
</dbReference>
<keyword evidence="6 12" id="KW-0456">Lyase</keyword>
<evidence type="ECO:0000256" key="2">
    <source>
        <dbReference type="ARBA" id="ARBA00022605"/>
    </source>
</evidence>
<comment type="subunit">
    <text evidence="12">Homodimer.</text>
</comment>
<dbReference type="HAMAP" id="MF_02120">
    <property type="entry name" value="LysA"/>
    <property type="match status" value="1"/>
</dbReference>
<dbReference type="Gene3D" id="2.40.37.10">
    <property type="entry name" value="Lyase, Ornithine Decarboxylase, Chain A, domain 1"/>
    <property type="match status" value="1"/>
</dbReference>
<dbReference type="InterPro" id="IPR022653">
    <property type="entry name" value="De-COase2_pyr-phos_BS"/>
</dbReference>
<dbReference type="GO" id="GO:0030170">
    <property type="term" value="F:pyridoxal phosphate binding"/>
    <property type="evidence" value="ECO:0007669"/>
    <property type="project" value="UniProtKB-UniRule"/>
</dbReference>
<evidence type="ECO:0000256" key="4">
    <source>
        <dbReference type="ARBA" id="ARBA00022898"/>
    </source>
</evidence>
<keyword evidence="3 12" id="KW-0210">Decarboxylase</keyword>
<evidence type="ECO:0000256" key="7">
    <source>
        <dbReference type="ARBA" id="ARBA00050464"/>
    </source>
</evidence>
<keyword evidence="2 12" id="KW-0028">Amino-acid biosynthesis</keyword>
<organism evidence="18 19">
    <name type="scientific">Candidatus Rickettsiella isopodorum</name>
    <dbReference type="NCBI Taxonomy" id="1225476"/>
    <lineage>
        <taxon>Bacteria</taxon>
        <taxon>Pseudomonadati</taxon>
        <taxon>Pseudomonadota</taxon>
        <taxon>Gammaproteobacteria</taxon>
        <taxon>Legionellales</taxon>
        <taxon>Coxiellaceae</taxon>
        <taxon>Rickettsiella</taxon>
    </lineage>
</organism>
<keyword evidence="15" id="KW-0175">Coiled coil</keyword>
<reference evidence="18 19" key="1">
    <citation type="submission" date="2016-03" db="EMBL/GenBank/DDBJ databases">
        <title>Comparative genomics of Rickettsiella.</title>
        <authorList>
            <person name="Chandler C."/>
            <person name="Wang Y."/>
        </authorList>
    </citation>
    <scope>NUCLEOTIDE SEQUENCE [LARGE SCALE GENOMIC DNA]</scope>
    <source>
        <strain evidence="18 19">RCFS May 2013</strain>
    </source>
</reference>
<feature type="binding site" evidence="12">
    <location>
        <begin position="273"/>
        <end position="276"/>
    </location>
    <ligand>
        <name>pyridoxal 5'-phosphate</name>
        <dbReference type="ChEBI" id="CHEBI:597326"/>
    </ligand>
</feature>
<feature type="domain" description="Orn/DAP/Arg decarboxylase 2 C-terminal" evidence="16">
    <location>
        <begin position="29"/>
        <end position="369"/>
    </location>
</feature>
<comment type="similarity">
    <text evidence="9 12">Belongs to the Orn/Lys/Arg decarboxylase class-II family. LysA subfamily.</text>
</comment>
<feature type="coiled-coil region" evidence="15">
    <location>
        <begin position="205"/>
        <end position="232"/>
    </location>
</feature>
<feature type="binding site" evidence="12">
    <location>
        <position position="316"/>
    </location>
    <ligand>
        <name>substrate</name>
    </ligand>
</feature>